<evidence type="ECO:0000256" key="7">
    <source>
        <dbReference type="ARBA" id="ARBA00023204"/>
    </source>
</evidence>
<dbReference type="SUPFAM" id="SSF48371">
    <property type="entry name" value="ARM repeat"/>
    <property type="match status" value="1"/>
</dbReference>
<keyword evidence="5" id="KW-0227">DNA damage</keyword>
<dbReference type="PANTHER" id="PTHR12663">
    <property type="entry name" value="ANDROGEN INDUCED INHIBITOR OF PROLIFERATION AS3 / PDS5-RELATED"/>
    <property type="match status" value="1"/>
</dbReference>
<feature type="compositionally biased region" description="Basic and acidic residues" evidence="11">
    <location>
        <begin position="516"/>
        <end position="542"/>
    </location>
</feature>
<evidence type="ECO:0000256" key="10">
    <source>
        <dbReference type="ARBA" id="ARBA00058864"/>
    </source>
</evidence>
<dbReference type="PANTHER" id="PTHR12663:SF3">
    <property type="entry name" value="SISTER CHROMATID COHESION PROTEIN PDS5 HOMOLOG C"/>
    <property type="match status" value="1"/>
</dbReference>
<dbReference type="Gene3D" id="1.25.10.10">
    <property type="entry name" value="Leucine-rich Repeat Variant"/>
    <property type="match status" value="1"/>
</dbReference>
<feature type="compositionally biased region" description="Polar residues" evidence="11">
    <location>
        <begin position="323"/>
        <end position="336"/>
    </location>
</feature>
<feature type="compositionally biased region" description="Basic and acidic residues" evidence="11">
    <location>
        <begin position="672"/>
        <end position="681"/>
    </location>
</feature>
<dbReference type="GO" id="GO:0005634">
    <property type="term" value="C:nucleus"/>
    <property type="evidence" value="ECO:0000318"/>
    <property type="project" value="GO_Central"/>
</dbReference>
<proteinExistence type="inferred from homology"/>
<accession>A0A059CTM6</accession>
<evidence type="ECO:0000256" key="5">
    <source>
        <dbReference type="ARBA" id="ARBA00022763"/>
    </source>
</evidence>
<feature type="region of interest" description="Disordered" evidence="11">
    <location>
        <begin position="259"/>
        <end position="585"/>
    </location>
</feature>
<comment type="subcellular location">
    <subcellularLocation>
        <location evidence="1">Nucleus</location>
    </subcellularLocation>
</comment>
<dbReference type="GO" id="GO:0009556">
    <property type="term" value="P:microsporogenesis"/>
    <property type="evidence" value="ECO:0007669"/>
    <property type="project" value="UniProtKB-ARBA"/>
</dbReference>
<dbReference type="Pfam" id="PF20168">
    <property type="entry name" value="PDS5"/>
    <property type="match status" value="1"/>
</dbReference>
<dbReference type="AlphaFoldDB" id="A0A059CTM6"/>
<organism evidence="12">
    <name type="scientific">Eucalyptus grandis</name>
    <name type="common">Flooded gum</name>
    <dbReference type="NCBI Taxonomy" id="71139"/>
    <lineage>
        <taxon>Eukaryota</taxon>
        <taxon>Viridiplantae</taxon>
        <taxon>Streptophyta</taxon>
        <taxon>Embryophyta</taxon>
        <taxon>Tracheophyta</taxon>
        <taxon>Spermatophyta</taxon>
        <taxon>Magnoliopsida</taxon>
        <taxon>eudicotyledons</taxon>
        <taxon>Gunneridae</taxon>
        <taxon>Pentapetalae</taxon>
        <taxon>rosids</taxon>
        <taxon>malvids</taxon>
        <taxon>Myrtales</taxon>
        <taxon>Myrtaceae</taxon>
        <taxon>Myrtoideae</taxon>
        <taxon>Eucalypteae</taxon>
        <taxon>Eucalyptus</taxon>
    </lineage>
</organism>
<dbReference type="FunFam" id="2.30.30.140:FF:000033">
    <property type="entry name" value="Binding protein"/>
    <property type="match status" value="1"/>
</dbReference>
<evidence type="ECO:0000313" key="12">
    <source>
        <dbReference type="EMBL" id="KCW81295.1"/>
    </source>
</evidence>
<dbReference type="STRING" id="71139.A0A059CTM6"/>
<dbReference type="InterPro" id="IPR011989">
    <property type="entry name" value="ARM-like"/>
</dbReference>
<keyword evidence="9" id="KW-0131">Cell cycle</keyword>
<feature type="compositionally biased region" description="Basic and acidic residues" evidence="11">
    <location>
        <begin position="780"/>
        <end position="812"/>
    </location>
</feature>
<dbReference type="InterPro" id="IPR016024">
    <property type="entry name" value="ARM-type_fold"/>
</dbReference>
<feature type="compositionally biased region" description="Basic and acidic residues" evidence="11">
    <location>
        <begin position="556"/>
        <end position="568"/>
    </location>
</feature>
<feature type="region of interest" description="Disordered" evidence="11">
    <location>
        <begin position="647"/>
        <end position="847"/>
    </location>
</feature>
<dbReference type="Gene3D" id="2.30.30.140">
    <property type="match status" value="1"/>
</dbReference>
<gene>
    <name evidence="12" type="ORF">EUGRSUZ_C02662</name>
</gene>
<sequence>MSDKELEEQLASAGTKLLEPPSSVDELMPLLEELENYLSRVEQSPTTSMQDALSPSLKALVADQLFRHSDADVRVAIASCISEITRITAPEAPYDDDLMKEVFQLIVSSFENLHDKSSRSYTRRASILETVAKVRSCVVMLDLECDAMVVEMFQHLLNSIRDHHPEHIFQSMETIMTLIIDESEDVSPELLSPVLDSVKSDNKEVLPIARKLGETVLKNCASKLQPYFCQALKALGTSIDEYTNVITSIYQEASAAVEGNNNHAASEHKVNKEKASHQDSPAAARSPKSVIGNGATQKAELDSVSNRKPEDARHGSPPKVTKALSNDNIVKLNTANVAKKESKLGKKKKGRGRKPVSSTRSNATPDGSQTIPDSPHDNSPVEYSPSESEKETAANPSSPKPAGDESMSVASLSQNEGQPDESRPRKGGRRKKQELAKEVMGHAADISKNEATSDKEVKPHTSTGRNTSLVSSEDVKTGITLKISRKENAATSDVEAKSLKNSSRKVSVGTDTEDGSSTKRSGDKKGVARVKVASEKDLRKSTEAAASPKSAMKAGGGDEKSHETPKESLKRKRTPGKEASDAKEYGEDLVGSKIKVWWPQDRAFYKGVVDSFDPIRKRHKVLYTDGDQEILNLKKQKWELVEGNSVSYRGQEGDSRSPDASPELPLKKRAKMKEGRTETSAKKGNASSSKSNAGSAKSGKKFRGGNKSDGKFEKDGIGKSKDRTSENGSKSGSVALNKMTKTGKPKDEDPSTPHVASKSGEESSVTTKSKKGSKIASKGSDLKSSGKPEKLKSNGSDKLKSGLLKAKERIMDNDSVDSAETETNEERLDPSKVLGSGSKSGKKRQRA</sequence>
<evidence type="ECO:0000256" key="1">
    <source>
        <dbReference type="ARBA" id="ARBA00004123"/>
    </source>
</evidence>
<dbReference type="Gramene" id="KCW81295">
    <property type="protein sequence ID" value="KCW81295"/>
    <property type="gene ID" value="EUGRSUZ_C02662"/>
</dbReference>
<dbReference type="SUPFAM" id="SSF63748">
    <property type="entry name" value="Tudor/PWWP/MBT"/>
    <property type="match status" value="1"/>
</dbReference>
<dbReference type="GO" id="GO:0035825">
    <property type="term" value="P:homologous recombination"/>
    <property type="evidence" value="ECO:0007669"/>
    <property type="project" value="UniProtKB-ARBA"/>
</dbReference>
<keyword evidence="7" id="KW-0234">DNA repair</keyword>
<feature type="compositionally biased region" description="Acidic residues" evidence="11">
    <location>
        <begin position="814"/>
        <end position="823"/>
    </location>
</feature>
<dbReference type="EMBL" id="KK198755">
    <property type="protein sequence ID" value="KCW81295.1"/>
    <property type="molecule type" value="Genomic_DNA"/>
</dbReference>
<evidence type="ECO:0000256" key="3">
    <source>
        <dbReference type="ARBA" id="ARBA00022618"/>
    </source>
</evidence>
<dbReference type="GO" id="GO:0051301">
    <property type="term" value="P:cell division"/>
    <property type="evidence" value="ECO:0007669"/>
    <property type="project" value="UniProtKB-KW"/>
</dbReference>
<dbReference type="GO" id="GO:0000785">
    <property type="term" value="C:chromatin"/>
    <property type="evidence" value="ECO:0000318"/>
    <property type="project" value="GO_Central"/>
</dbReference>
<feature type="compositionally biased region" description="Basic and acidic residues" evidence="11">
    <location>
        <begin position="433"/>
        <end position="459"/>
    </location>
</feature>
<feature type="compositionally biased region" description="Basic residues" evidence="11">
    <location>
        <begin position="345"/>
        <end position="354"/>
    </location>
</feature>
<reference evidence="12" key="1">
    <citation type="submission" date="2013-07" db="EMBL/GenBank/DDBJ databases">
        <title>The genome of Eucalyptus grandis.</title>
        <authorList>
            <person name="Schmutz J."/>
            <person name="Hayes R."/>
            <person name="Myburg A."/>
            <person name="Tuskan G."/>
            <person name="Grattapaglia D."/>
            <person name="Rokhsar D.S."/>
        </authorList>
    </citation>
    <scope>NUCLEOTIDE SEQUENCE</scope>
    <source>
        <tissue evidence="12">Leaf extractions</tissue>
    </source>
</reference>
<evidence type="ECO:0000256" key="6">
    <source>
        <dbReference type="ARBA" id="ARBA00022776"/>
    </source>
</evidence>
<feature type="compositionally biased region" description="Basic and acidic residues" evidence="11">
    <location>
        <begin position="484"/>
        <end position="498"/>
    </location>
</feature>
<feature type="compositionally biased region" description="Basic and acidic residues" evidence="11">
    <location>
        <begin position="575"/>
        <end position="585"/>
    </location>
</feature>
<comment type="function">
    <text evidence="10">Cohesin cofactor dispensable during the meiotic division but playing an important role in DNA repair by homologous recombination (HR) probably by helping SMC5/SMC6 complex. Regulator of sister chromatid cohesion in mitosis which may stabilize cohesin complex association with chromatin. May couple sister chromatid cohesion during mitosis to DNA replication. Cohesion ensures that chromosome partitioning is accurate in both meiotic and mitotic cells and plays an important role in DNA repair.</text>
</comment>
<keyword evidence="8" id="KW-0539">Nucleus</keyword>
<evidence type="ECO:0008006" key="13">
    <source>
        <dbReference type="Google" id="ProtNLM"/>
    </source>
</evidence>
<dbReference type="GO" id="GO:0006281">
    <property type="term" value="P:DNA repair"/>
    <property type="evidence" value="ECO:0007669"/>
    <property type="project" value="UniProtKB-KW"/>
</dbReference>
<feature type="compositionally biased region" description="Basic and acidic residues" evidence="11">
    <location>
        <begin position="265"/>
        <end position="277"/>
    </location>
</feature>
<keyword evidence="4" id="KW-0677">Repeat</keyword>
<protein>
    <recommendedName>
        <fullName evidence="13">Tudor domain-containing protein</fullName>
    </recommendedName>
</protein>
<dbReference type="CDD" id="cd20404">
    <property type="entry name" value="Tudor_Agenet_AtEML-like"/>
    <property type="match status" value="1"/>
</dbReference>
<feature type="region of interest" description="Disordered" evidence="11">
    <location>
        <begin position="1"/>
        <end position="21"/>
    </location>
</feature>
<feature type="compositionally biased region" description="Basic and acidic residues" evidence="11">
    <location>
        <begin position="299"/>
        <end position="314"/>
    </location>
</feature>
<evidence type="ECO:0000256" key="9">
    <source>
        <dbReference type="ARBA" id="ARBA00023306"/>
    </source>
</evidence>
<dbReference type="InterPro" id="IPR039776">
    <property type="entry name" value="Pds5"/>
</dbReference>
<evidence type="ECO:0000256" key="4">
    <source>
        <dbReference type="ARBA" id="ARBA00022737"/>
    </source>
</evidence>
<dbReference type="FunCoup" id="A0A059CTM6">
    <property type="interactions" value="2174"/>
</dbReference>
<feature type="compositionally biased region" description="Low complexity" evidence="11">
    <location>
        <begin position="682"/>
        <end position="697"/>
    </location>
</feature>
<comment type="similarity">
    <text evidence="2">Belongs to the PDS5 family.</text>
</comment>
<dbReference type="GO" id="GO:0140670">
    <property type="term" value="F:cohesin unloader activity"/>
    <property type="evidence" value="ECO:0000318"/>
    <property type="project" value="GO_Central"/>
</dbReference>
<evidence type="ECO:0000256" key="11">
    <source>
        <dbReference type="SAM" id="MobiDB-lite"/>
    </source>
</evidence>
<dbReference type="GO" id="GO:0007064">
    <property type="term" value="P:mitotic sister chromatid cohesion"/>
    <property type="evidence" value="ECO:0000318"/>
    <property type="project" value="GO_Central"/>
</dbReference>
<keyword evidence="6" id="KW-0498">Mitosis</keyword>
<evidence type="ECO:0000256" key="2">
    <source>
        <dbReference type="ARBA" id="ARBA00006254"/>
    </source>
</evidence>
<feature type="compositionally biased region" description="Polar residues" evidence="11">
    <location>
        <begin position="460"/>
        <end position="471"/>
    </location>
</feature>
<keyword evidence="3" id="KW-0132">Cell division</keyword>
<evidence type="ECO:0000256" key="8">
    <source>
        <dbReference type="ARBA" id="ARBA00023242"/>
    </source>
</evidence>
<dbReference type="InParanoid" id="A0A059CTM6"/>
<dbReference type="OMA" id="PHEDHFV"/>
<dbReference type="eggNOG" id="KOG1525">
    <property type="taxonomic scope" value="Eukaryota"/>
</dbReference>
<feature type="compositionally biased region" description="Basic and acidic residues" evidence="11">
    <location>
        <begin position="706"/>
        <end position="725"/>
    </location>
</feature>
<name>A0A059CTM6_EUCGR</name>
<feature type="compositionally biased region" description="Polar residues" evidence="11">
    <location>
        <begin position="408"/>
        <end position="417"/>
    </location>
</feature>
<feature type="compositionally biased region" description="Polar residues" evidence="11">
    <location>
        <begin position="356"/>
        <end position="372"/>
    </location>
</feature>